<organism evidence="1 2">
    <name type="scientific">Luethyella okanaganae</name>
    <dbReference type="NCBI Taxonomy" id="69372"/>
    <lineage>
        <taxon>Bacteria</taxon>
        <taxon>Bacillati</taxon>
        <taxon>Actinomycetota</taxon>
        <taxon>Actinomycetes</taxon>
        <taxon>Micrococcales</taxon>
        <taxon>Microbacteriaceae</taxon>
        <taxon>Luethyella</taxon>
    </lineage>
</organism>
<gene>
    <name evidence="1" type="ORF">ACFQB0_11785</name>
</gene>
<name>A0ABW1VJI8_9MICO</name>
<accession>A0ABW1VJI8</accession>
<dbReference type="RefSeq" id="WP_386731776.1">
    <property type="nucleotide sequence ID" value="NZ_JBHSTP010000003.1"/>
</dbReference>
<comment type="caution">
    <text evidence="1">The sequence shown here is derived from an EMBL/GenBank/DDBJ whole genome shotgun (WGS) entry which is preliminary data.</text>
</comment>
<proteinExistence type="predicted"/>
<sequence length="167" mass="17958">MSNGKSNAPDSLRWPPLTTEQHPWLSRFNSDDLTRAQRDRIHRPYSSAMVPAIAHLSIDIPGDLATDIDEATQLLTRFDAEVGPGGLPFASILLRTESASSSEIENLTSGARAIAEAELGDRDTGNAAQIVRNVRAMEAALAVPGHQVAGHAGFRGCERHGAWPQRG</sequence>
<keyword evidence="2" id="KW-1185">Reference proteome</keyword>
<dbReference type="EMBL" id="JBHSTP010000003">
    <property type="protein sequence ID" value="MFC6356785.1"/>
    <property type="molecule type" value="Genomic_DNA"/>
</dbReference>
<protein>
    <submittedName>
        <fullName evidence="1">Uncharacterized protein</fullName>
    </submittedName>
</protein>
<evidence type="ECO:0000313" key="2">
    <source>
        <dbReference type="Proteomes" id="UP001596306"/>
    </source>
</evidence>
<evidence type="ECO:0000313" key="1">
    <source>
        <dbReference type="EMBL" id="MFC6356785.1"/>
    </source>
</evidence>
<dbReference type="Proteomes" id="UP001596306">
    <property type="component" value="Unassembled WGS sequence"/>
</dbReference>
<reference evidence="2" key="1">
    <citation type="journal article" date="2019" name="Int. J. Syst. Evol. Microbiol.">
        <title>The Global Catalogue of Microorganisms (GCM) 10K type strain sequencing project: providing services to taxonomists for standard genome sequencing and annotation.</title>
        <authorList>
            <consortium name="The Broad Institute Genomics Platform"/>
            <consortium name="The Broad Institute Genome Sequencing Center for Infectious Disease"/>
            <person name="Wu L."/>
            <person name="Ma J."/>
        </authorList>
    </citation>
    <scope>NUCLEOTIDE SEQUENCE [LARGE SCALE GENOMIC DNA]</scope>
    <source>
        <strain evidence="2">CCUG 43304</strain>
    </source>
</reference>